<organism evidence="1">
    <name type="scientific">Cucumis melo</name>
    <name type="common">Muskmelon</name>
    <dbReference type="NCBI Taxonomy" id="3656"/>
    <lineage>
        <taxon>Eukaryota</taxon>
        <taxon>Viridiplantae</taxon>
        <taxon>Streptophyta</taxon>
        <taxon>Embryophyta</taxon>
        <taxon>Tracheophyta</taxon>
        <taxon>Spermatophyta</taxon>
        <taxon>Magnoliopsida</taxon>
        <taxon>eudicotyledons</taxon>
        <taxon>Gunneridae</taxon>
        <taxon>Pentapetalae</taxon>
        <taxon>rosids</taxon>
        <taxon>fabids</taxon>
        <taxon>Cucurbitales</taxon>
        <taxon>Cucurbitaceae</taxon>
        <taxon>Benincaseae</taxon>
        <taxon>Cucumis</taxon>
    </lineage>
</organism>
<name>A0A9I9EI19_CUCME</name>
<proteinExistence type="predicted"/>
<dbReference type="AlphaFoldDB" id="A0A9I9EI19"/>
<reference evidence="1" key="1">
    <citation type="submission" date="2023-03" db="UniProtKB">
        <authorList>
            <consortium name="EnsemblPlants"/>
        </authorList>
    </citation>
    <scope>IDENTIFICATION</scope>
</reference>
<evidence type="ECO:0000313" key="1">
    <source>
        <dbReference type="EnsemblPlants" id="MELO3C034105.2.1"/>
    </source>
</evidence>
<protein>
    <submittedName>
        <fullName evidence="1">Uncharacterized protein</fullName>
    </submittedName>
</protein>
<sequence length="77" mass="9442">MKTHHSRIQNIKIYTKRKFDEEQETSSIIKWMKRVIELFNFNNRTSKTKRNVLETRISIRKTNNWLLHIRALTKLKS</sequence>
<accession>A0A9I9EI19</accession>
<dbReference type="Gramene" id="MELO3C034105.2.1">
    <property type="protein sequence ID" value="MELO3C034105.2.1"/>
    <property type="gene ID" value="MELO3C034105.2"/>
</dbReference>
<dbReference type="EnsemblPlants" id="MELO3C034105.2.1">
    <property type="protein sequence ID" value="MELO3C034105.2.1"/>
    <property type="gene ID" value="MELO3C034105.2"/>
</dbReference>